<dbReference type="PIRSF" id="PIRSF006256">
    <property type="entry name" value="CMPcnvr_hdrg_mat"/>
    <property type="match status" value="1"/>
</dbReference>
<organism evidence="11 12">
    <name type="scientific">Candidatus Raymondbacteria bacterium RIFOXYD12_FULL_49_13</name>
    <dbReference type="NCBI Taxonomy" id="1817890"/>
    <lineage>
        <taxon>Bacteria</taxon>
        <taxon>Raymondiibacteriota</taxon>
    </lineage>
</organism>
<dbReference type="UniPathway" id="UPA00335"/>
<dbReference type="Pfam" id="PF01300">
    <property type="entry name" value="Sua5_yciO_yrdC"/>
    <property type="match status" value="1"/>
</dbReference>
<dbReference type="GO" id="GO:0003725">
    <property type="term" value="F:double-stranded RNA binding"/>
    <property type="evidence" value="ECO:0007669"/>
    <property type="project" value="InterPro"/>
</dbReference>
<keyword evidence="6" id="KW-0862">Zinc</keyword>
<evidence type="ECO:0000256" key="4">
    <source>
        <dbReference type="ARBA" id="ARBA00022723"/>
    </source>
</evidence>
<dbReference type="Pfam" id="PF17788">
    <property type="entry name" value="HypF_C"/>
    <property type="match status" value="1"/>
</dbReference>
<dbReference type="InterPro" id="IPR041440">
    <property type="entry name" value="HypF_C"/>
</dbReference>
<gene>
    <name evidence="11" type="ORF">A2519_19700</name>
</gene>
<dbReference type="Gene3D" id="3.30.110.120">
    <property type="match status" value="1"/>
</dbReference>
<dbReference type="PROSITE" id="PS00150">
    <property type="entry name" value="ACYLPHOSPHATASE_1"/>
    <property type="match status" value="1"/>
</dbReference>
<evidence type="ECO:0000256" key="2">
    <source>
        <dbReference type="ARBA" id="ARBA00008097"/>
    </source>
</evidence>
<name>A0A1F7F293_UNCRA</name>
<comment type="pathway">
    <text evidence="1">Protein modification; [NiFe] hydrogenase maturation.</text>
</comment>
<reference evidence="11 12" key="1">
    <citation type="journal article" date="2016" name="Nat. Commun.">
        <title>Thousands of microbial genomes shed light on interconnected biogeochemical processes in an aquifer system.</title>
        <authorList>
            <person name="Anantharaman K."/>
            <person name="Brown C.T."/>
            <person name="Hug L.A."/>
            <person name="Sharon I."/>
            <person name="Castelle C.J."/>
            <person name="Probst A.J."/>
            <person name="Thomas B.C."/>
            <person name="Singh A."/>
            <person name="Wilkins M.J."/>
            <person name="Karaoz U."/>
            <person name="Brodie E.L."/>
            <person name="Williams K.H."/>
            <person name="Hubbard S.S."/>
            <person name="Banfield J.F."/>
        </authorList>
    </citation>
    <scope>NUCLEOTIDE SEQUENCE [LARGE SCALE GENOMIC DNA]</scope>
</reference>
<dbReference type="GO" id="GO:0008270">
    <property type="term" value="F:zinc ion binding"/>
    <property type="evidence" value="ECO:0007669"/>
    <property type="project" value="UniProtKB-KW"/>
</dbReference>
<comment type="caution">
    <text evidence="11">The sequence shown here is derived from an EMBL/GenBank/DDBJ whole genome shotgun (WGS) entry which is preliminary data.</text>
</comment>
<feature type="active site" evidence="8">
    <location>
        <position position="37"/>
    </location>
</feature>
<dbReference type="EC" id="3.6.1.7" evidence="8"/>
<evidence type="ECO:0000313" key="11">
    <source>
        <dbReference type="EMBL" id="OGK00657.1"/>
    </source>
</evidence>
<feature type="domain" description="Acylphosphatase-like" evidence="9">
    <location>
        <begin position="4"/>
        <end position="90"/>
    </location>
</feature>
<dbReference type="InterPro" id="IPR051060">
    <property type="entry name" value="Carbamoyltrans_HypF-like"/>
</dbReference>
<dbReference type="AlphaFoldDB" id="A0A1F7F293"/>
<evidence type="ECO:0000313" key="12">
    <source>
        <dbReference type="Proteomes" id="UP000179243"/>
    </source>
</evidence>
<dbReference type="InterPro" id="IPR001792">
    <property type="entry name" value="Acylphosphatase-like_dom"/>
</dbReference>
<keyword evidence="5" id="KW-0863">Zinc-finger</keyword>
<dbReference type="InterPro" id="IPR006070">
    <property type="entry name" value="Sua5-like_dom"/>
</dbReference>
<dbReference type="GO" id="GO:0003998">
    <property type="term" value="F:acylphosphatase activity"/>
    <property type="evidence" value="ECO:0007669"/>
    <property type="project" value="UniProtKB-EC"/>
</dbReference>
<dbReference type="SUPFAM" id="SSF55821">
    <property type="entry name" value="YrdC/RibB"/>
    <property type="match status" value="1"/>
</dbReference>
<comment type="catalytic activity">
    <reaction evidence="7">
        <text>C-terminal L-cysteinyl-[HypE protein] + carbamoyl phosphate + ATP + H2O = C-terminal S-carboxamide-L-cysteinyl-[HypE protein] + AMP + phosphate + diphosphate + H(+)</text>
        <dbReference type="Rhea" id="RHEA:55636"/>
        <dbReference type="Rhea" id="RHEA-COMP:14247"/>
        <dbReference type="Rhea" id="RHEA-COMP:14392"/>
        <dbReference type="ChEBI" id="CHEBI:15377"/>
        <dbReference type="ChEBI" id="CHEBI:15378"/>
        <dbReference type="ChEBI" id="CHEBI:30616"/>
        <dbReference type="ChEBI" id="CHEBI:33019"/>
        <dbReference type="ChEBI" id="CHEBI:43474"/>
        <dbReference type="ChEBI" id="CHEBI:58228"/>
        <dbReference type="ChEBI" id="CHEBI:76913"/>
        <dbReference type="ChEBI" id="CHEBI:139126"/>
        <dbReference type="ChEBI" id="CHEBI:456215"/>
    </reaction>
</comment>
<evidence type="ECO:0000256" key="8">
    <source>
        <dbReference type="PROSITE-ProRule" id="PRU00520"/>
    </source>
</evidence>
<dbReference type="PANTHER" id="PTHR42959:SF1">
    <property type="entry name" value="CARBAMOYLTRANSFERASE HYPF"/>
    <property type="match status" value="1"/>
</dbReference>
<dbReference type="GO" id="GO:0016874">
    <property type="term" value="F:ligase activity"/>
    <property type="evidence" value="ECO:0007669"/>
    <property type="project" value="UniProtKB-KW"/>
</dbReference>
<dbReference type="GO" id="GO:0016743">
    <property type="term" value="F:carboxyl- or carbamoyltransferase activity"/>
    <property type="evidence" value="ECO:0007669"/>
    <property type="project" value="InterPro"/>
</dbReference>
<dbReference type="SUPFAM" id="SSF54975">
    <property type="entry name" value="Acylphosphatase/BLUF domain-like"/>
    <property type="match status" value="1"/>
</dbReference>
<comment type="catalytic activity">
    <reaction evidence="8">
        <text>an acyl phosphate + H2O = a carboxylate + phosphate + H(+)</text>
        <dbReference type="Rhea" id="RHEA:14965"/>
        <dbReference type="ChEBI" id="CHEBI:15377"/>
        <dbReference type="ChEBI" id="CHEBI:15378"/>
        <dbReference type="ChEBI" id="CHEBI:29067"/>
        <dbReference type="ChEBI" id="CHEBI:43474"/>
        <dbReference type="ChEBI" id="CHEBI:59918"/>
        <dbReference type="EC" id="3.6.1.7"/>
    </reaction>
</comment>
<dbReference type="Gene3D" id="3.30.420.360">
    <property type="match status" value="1"/>
</dbReference>
<dbReference type="Pfam" id="PF22521">
    <property type="entry name" value="HypF_C_2"/>
    <property type="match status" value="1"/>
</dbReference>
<comment type="similarity">
    <text evidence="2">Belongs to the carbamoyltransferase HypF family.</text>
</comment>
<dbReference type="InterPro" id="IPR017968">
    <property type="entry name" value="Acylphosphatase_CS"/>
</dbReference>
<dbReference type="Gene3D" id="3.90.870.50">
    <property type="match status" value="1"/>
</dbReference>
<dbReference type="GO" id="GO:0051604">
    <property type="term" value="P:protein maturation"/>
    <property type="evidence" value="ECO:0007669"/>
    <property type="project" value="TreeGrafter"/>
</dbReference>
<dbReference type="InterPro" id="IPR004421">
    <property type="entry name" value="Carbamoyltransferase_HypF"/>
</dbReference>
<dbReference type="Proteomes" id="UP000179243">
    <property type="component" value="Unassembled WGS sequence"/>
</dbReference>
<evidence type="ECO:0000256" key="3">
    <source>
        <dbReference type="ARBA" id="ARBA00022598"/>
    </source>
</evidence>
<evidence type="ECO:0000259" key="10">
    <source>
        <dbReference type="PROSITE" id="PS51163"/>
    </source>
</evidence>
<keyword evidence="3" id="KW-0436">Ligase</keyword>
<dbReference type="Pfam" id="PF07503">
    <property type="entry name" value="zf-HYPF"/>
    <property type="match status" value="2"/>
</dbReference>
<dbReference type="Pfam" id="PF00708">
    <property type="entry name" value="Acylphosphatase"/>
    <property type="match status" value="1"/>
</dbReference>
<dbReference type="PANTHER" id="PTHR42959">
    <property type="entry name" value="CARBAMOYLTRANSFERASE"/>
    <property type="match status" value="1"/>
</dbReference>
<dbReference type="InterPro" id="IPR011125">
    <property type="entry name" value="Znf_HypF"/>
</dbReference>
<dbReference type="PROSITE" id="PS51160">
    <property type="entry name" value="ACYLPHOSPHATASE_3"/>
    <property type="match status" value="1"/>
</dbReference>
<evidence type="ECO:0000256" key="6">
    <source>
        <dbReference type="ARBA" id="ARBA00022833"/>
    </source>
</evidence>
<proteinExistence type="inferred from homology"/>
<keyword evidence="8" id="KW-0378">Hydrolase</keyword>
<dbReference type="PROSITE" id="PS51163">
    <property type="entry name" value="YRDC"/>
    <property type="match status" value="1"/>
</dbReference>
<protein>
    <recommendedName>
        <fullName evidence="8">acylphosphatase</fullName>
        <ecNumber evidence="8">3.6.1.7</ecNumber>
    </recommendedName>
</protein>
<feature type="domain" description="YrdC-like" evidence="10">
    <location>
        <begin position="200"/>
        <end position="384"/>
    </location>
</feature>
<dbReference type="FunFam" id="3.30.420.40:FF:000124">
    <property type="entry name" value="Carbamoyltransferase HypF"/>
    <property type="match status" value="1"/>
</dbReference>
<evidence type="ECO:0000256" key="7">
    <source>
        <dbReference type="ARBA" id="ARBA00048220"/>
    </source>
</evidence>
<evidence type="ECO:0000256" key="1">
    <source>
        <dbReference type="ARBA" id="ARBA00004711"/>
    </source>
</evidence>
<feature type="active site" evidence="8">
    <location>
        <position position="19"/>
    </location>
</feature>
<evidence type="ECO:0000259" key="9">
    <source>
        <dbReference type="PROSITE" id="PS51160"/>
    </source>
</evidence>
<dbReference type="NCBIfam" id="TIGR00143">
    <property type="entry name" value="hypF"/>
    <property type="match status" value="1"/>
</dbReference>
<dbReference type="EMBL" id="MFYX01000143">
    <property type="protein sequence ID" value="OGK00657.1"/>
    <property type="molecule type" value="Genomic_DNA"/>
</dbReference>
<keyword evidence="4" id="KW-0479">Metal-binding</keyword>
<sequence length="728" mass="79532">MKKRRRFVVNGCVQGVGFRPAVFRHAESCAIAGFVSNTPLGVIIEAEGEEEALAEFSQRITGSPPSQAIISSCITEELLATGETGFSIRSSERSGDLLAGMPADIATCSQCMAELFDSSDRRFKYPFLNCTDCGPRFTIIRELPYDRERTSMHSFGMCPACQREYADPRDRRFDAQPNACAVCGPGLTLLNSSGDKIQTDDPVVETKRLLEQGVIVAIKGLGGYHLCCSAHNSSALNTLRQRKNRPHKAFAVMFSSLEQIRDYCRVSSIEEKELVSPARPIVVLALLAFSKLPVLVSPDTHDVGAFLPYTPLHHLLLEKSLPLVMTSCNRSEEPIVATEEALVPFLGTIADYALIHNRPIVRRCDDSVVAYSGEKRVVLRRSRGFVPYPIVLLKEGPPILACGADQKNTFCMTRGDKAYLSQYIGDMVEYTSHLFYGESVNDLMKLLGIDPAIVACDMHPDYHSTRYAHALGKRSVVPVQHHHAHIASCMAENRIQGPVIGIAFDGTGFGTDGSIWGGEFLVVDLKGFRRVGRLKQYPMPGGEEAVMHPVRMALSVLKTEGLEVEKLSGRMSEKEMGLLFSLMEKGINSPLTSSAGRLFDAVSAFLGFCDTASYEGQAAVRLQANARGQTGEPFAYDLYSTGDLLELSLGPAIREIVAGETAASVCAVRFHETMAQAATAMCVQLREQEKIGHVVLSGGVFQNALLLERTISALLAKGFVVYFHSLVS</sequence>
<evidence type="ECO:0000256" key="5">
    <source>
        <dbReference type="ARBA" id="ARBA00022771"/>
    </source>
</evidence>
<accession>A0A1F7F293</accession>
<dbReference type="InterPro" id="IPR017945">
    <property type="entry name" value="DHBP_synth_RibB-like_a/b_dom"/>
</dbReference>
<dbReference type="Gene3D" id="3.30.420.40">
    <property type="match status" value="1"/>
</dbReference>
<keyword evidence="11" id="KW-0808">Transferase</keyword>
<dbReference type="InterPro" id="IPR055128">
    <property type="entry name" value="HypF_C_2"/>
</dbReference>
<feature type="non-terminal residue" evidence="11">
    <location>
        <position position="728"/>
    </location>
</feature>
<dbReference type="InterPro" id="IPR036046">
    <property type="entry name" value="Acylphosphatase-like_dom_sf"/>
</dbReference>